<keyword evidence="7 9" id="KW-0675">Receptor</keyword>
<feature type="transmembrane region" description="Helical" evidence="10">
    <location>
        <begin position="284"/>
        <end position="303"/>
    </location>
</feature>
<dbReference type="AlphaFoldDB" id="A0A3B5L346"/>
<dbReference type="CDD" id="cd15314">
    <property type="entry name" value="7tmA_TAAR1"/>
    <property type="match status" value="1"/>
</dbReference>
<evidence type="ECO:0000313" key="14">
    <source>
        <dbReference type="Proteomes" id="UP000261380"/>
    </source>
</evidence>
<dbReference type="InterPro" id="IPR050569">
    <property type="entry name" value="TAAR"/>
</dbReference>
<accession>A0A3B5L346</accession>
<evidence type="ECO:0000313" key="13">
    <source>
        <dbReference type="Ensembl" id="ENSXCOP00000002204.1"/>
    </source>
</evidence>
<dbReference type="GO" id="GO:0007166">
    <property type="term" value="P:cell surface receptor signaling pathway"/>
    <property type="evidence" value="ECO:0007669"/>
    <property type="project" value="InterPro"/>
</dbReference>
<dbReference type="PRINTS" id="PR00237">
    <property type="entry name" value="GPCRRHODOPSN"/>
</dbReference>
<proteinExistence type="inferred from homology"/>
<evidence type="ECO:0000259" key="12">
    <source>
        <dbReference type="PROSITE" id="PS50262"/>
    </source>
</evidence>
<evidence type="ECO:0000256" key="2">
    <source>
        <dbReference type="ARBA" id="ARBA00022475"/>
    </source>
</evidence>
<dbReference type="GO" id="GO:0005886">
    <property type="term" value="C:plasma membrane"/>
    <property type="evidence" value="ECO:0007669"/>
    <property type="project" value="UniProtKB-SubCell"/>
</dbReference>
<evidence type="ECO:0000256" key="8">
    <source>
        <dbReference type="ARBA" id="ARBA00023224"/>
    </source>
</evidence>
<feature type="domain" description="G-protein coupled receptors family 1 profile" evidence="12">
    <location>
        <begin position="57"/>
        <end position="300"/>
    </location>
</feature>
<keyword evidence="5 9" id="KW-0297">G-protein coupled receptor</keyword>
<evidence type="ECO:0000256" key="5">
    <source>
        <dbReference type="ARBA" id="ARBA00023040"/>
    </source>
</evidence>
<keyword evidence="3 9" id="KW-0812">Transmembrane</keyword>
<evidence type="ECO:0000256" key="4">
    <source>
        <dbReference type="ARBA" id="ARBA00022989"/>
    </source>
</evidence>
<feature type="transmembrane region" description="Helical" evidence="10">
    <location>
        <begin position="41"/>
        <end position="68"/>
    </location>
</feature>
<keyword evidence="8 9" id="KW-0807">Transducer</keyword>
<dbReference type="PROSITE" id="PS00237">
    <property type="entry name" value="G_PROTEIN_RECEP_F1_1"/>
    <property type="match status" value="1"/>
</dbReference>
<keyword evidence="6 10" id="KW-0472">Membrane</keyword>
<dbReference type="InterPro" id="IPR017452">
    <property type="entry name" value="GPCR_Rhodpsn_7TM"/>
</dbReference>
<reference evidence="13" key="1">
    <citation type="submission" date="2025-08" db="UniProtKB">
        <authorList>
            <consortium name="Ensembl"/>
        </authorList>
    </citation>
    <scope>IDENTIFICATION</scope>
</reference>
<evidence type="ECO:0008006" key="15">
    <source>
        <dbReference type="Google" id="ProtNLM"/>
    </source>
</evidence>
<comment type="subcellular location">
    <subcellularLocation>
        <location evidence="1">Cell membrane</location>
        <topology evidence="1">Multi-pass membrane protein</topology>
    </subcellularLocation>
</comment>
<organism evidence="13 14">
    <name type="scientific">Xiphophorus couchianus</name>
    <name type="common">Monterrey platyfish</name>
    <dbReference type="NCBI Taxonomy" id="32473"/>
    <lineage>
        <taxon>Eukaryota</taxon>
        <taxon>Metazoa</taxon>
        <taxon>Chordata</taxon>
        <taxon>Craniata</taxon>
        <taxon>Vertebrata</taxon>
        <taxon>Euteleostomi</taxon>
        <taxon>Actinopterygii</taxon>
        <taxon>Neopterygii</taxon>
        <taxon>Teleostei</taxon>
        <taxon>Neoteleostei</taxon>
        <taxon>Acanthomorphata</taxon>
        <taxon>Ovalentaria</taxon>
        <taxon>Atherinomorphae</taxon>
        <taxon>Cyprinodontiformes</taxon>
        <taxon>Poeciliidae</taxon>
        <taxon>Poeciliinae</taxon>
        <taxon>Xiphophorus</taxon>
    </lineage>
</organism>
<dbReference type="SMART" id="SM01381">
    <property type="entry name" value="7TM_GPCR_Srsx"/>
    <property type="match status" value="1"/>
</dbReference>
<evidence type="ECO:0000256" key="10">
    <source>
        <dbReference type="SAM" id="Phobius"/>
    </source>
</evidence>
<comment type="similarity">
    <text evidence="9">Belongs to the G-protein coupled receptor 1 family.</text>
</comment>
<dbReference type="Pfam" id="PF00001">
    <property type="entry name" value="7tm_1"/>
    <property type="match status" value="1"/>
</dbReference>
<keyword evidence="2" id="KW-1003">Cell membrane</keyword>
<dbReference type="InterPro" id="IPR000276">
    <property type="entry name" value="GPCR_Rhodpsn"/>
</dbReference>
<dbReference type="PROSITE" id="PS50261">
    <property type="entry name" value="G_PROTEIN_RECEP_F2_4"/>
    <property type="match status" value="1"/>
</dbReference>
<dbReference type="PROSITE" id="PS50262">
    <property type="entry name" value="G_PROTEIN_RECEP_F1_2"/>
    <property type="match status" value="1"/>
</dbReference>
<dbReference type="GeneTree" id="ENSGT00950000182934"/>
<keyword evidence="4 10" id="KW-1133">Transmembrane helix</keyword>
<evidence type="ECO:0000256" key="3">
    <source>
        <dbReference type="ARBA" id="ARBA00022692"/>
    </source>
</evidence>
<dbReference type="PANTHER" id="PTHR24249">
    <property type="entry name" value="HISTAMINE RECEPTOR-RELATED G-PROTEIN COUPLED RECEPTOR"/>
    <property type="match status" value="1"/>
</dbReference>
<dbReference type="SUPFAM" id="SSF81321">
    <property type="entry name" value="Family A G protein-coupled receptor-like"/>
    <property type="match status" value="1"/>
</dbReference>
<evidence type="ECO:0000256" key="7">
    <source>
        <dbReference type="ARBA" id="ARBA00023170"/>
    </source>
</evidence>
<dbReference type="InterPro" id="IPR017981">
    <property type="entry name" value="GPCR_2-like_7TM"/>
</dbReference>
<feature type="domain" description="G-protein coupled receptors family 2 profile 2" evidence="11">
    <location>
        <begin position="43"/>
        <end position="308"/>
    </location>
</feature>
<evidence type="ECO:0000256" key="9">
    <source>
        <dbReference type="RuleBase" id="RU000688"/>
    </source>
</evidence>
<feature type="transmembrane region" description="Helical" evidence="10">
    <location>
        <begin position="196"/>
        <end position="221"/>
    </location>
</feature>
<feature type="transmembrane region" description="Helical" evidence="10">
    <location>
        <begin position="77"/>
        <end position="98"/>
    </location>
</feature>
<feature type="transmembrane region" description="Helical" evidence="10">
    <location>
        <begin position="152"/>
        <end position="176"/>
    </location>
</feature>
<protein>
    <recommendedName>
        <fullName evidence="15">G-protein coupled receptors family 1 profile domain-containing protein</fullName>
    </recommendedName>
</protein>
<keyword evidence="14" id="KW-1185">Reference proteome</keyword>
<evidence type="ECO:0000256" key="1">
    <source>
        <dbReference type="ARBA" id="ARBA00004651"/>
    </source>
</evidence>
<reference evidence="13" key="2">
    <citation type="submission" date="2025-09" db="UniProtKB">
        <authorList>
            <consortium name="Ensembl"/>
        </authorList>
    </citation>
    <scope>IDENTIFICATION</scope>
</reference>
<evidence type="ECO:0000259" key="11">
    <source>
        <dbReference type="PROSITE" id="PS50261"/>
    </source>
</evidence>
<dbReference type="PANTHER" id="PTHR24249:SF415">
    <property type="entry name" value="TRACE AMINE-ASSOCIATED RECEPTOR 1"/>
    <property type="match status" value="1"/>
</dbReference>
<sequence length="330" mass="36717">MDGWMDNLIGQFSSGCHPSNVNPCFKMASYLPTETPTIVCVFLNVFLGSISVITVCGNLLVIISIVYFRQLHTPTNALILSLAVADLLVGALVFPLTMEFSITSCLYHEEMFCKVRSSFDITLSTCSILNLCCISVDRYYAVCQPLAYRTKISSHVIVVMMLVSWGVPGVVAVSLVGFNRSKCGQNCFFTVVLGKILIVLITFYLPLLVMICIYLKIFFVAQKQAHSIQSMKNSGASVSKMERKATKTLAIVMGVFLLCWLPSFLCTTVFTFSTASHPGPLVEILNWLVLSNSTFNPFIYALFYRWFRSAFKMIISGKIVLGDFTDSKLF</sequence>
<dbReference type="Ensembl" id="ENSXCOT00000002235.1">
    <property type="protein sequence ID" value="ENSXCOP00000002204.1"/>
    <property type="gene ID" value="ENSXCOG00000001760.1"/>
</dbReference>
<evidence type="ECO:0000256" key="6">
    <source>
        <dbReference type="ARBA" id="ARBA00023136"/>
    </source>
</evidence>
<feature type="transmembrane region" description="Helical" evidence="10">
    <location>
        <begin position="249"/>
        <end position="272"/>
    </location>
</feature>
<dbReference type="FunFam" id="1.20.1070.10:FF:000279">
    <property type="entry name" value="Trace amine-associated receptor 16f"/>
    <property type="match status" value="1"/>
</dbReference>
<dbReference type="Proteomes" id="UP000261380">
    <property type="component" value="Unplaced"/>
</dbReference>
<dbReference type="Gene3D" id="1.20.1070.10">
    <property type="entry name" value="Rhodopsin 7-helix transmembrane proteins"/>
    <property type="match status" value="1"/>
</dbReference>
<dbReference type="GO" id="GO:0001594">
    <property type="term" value="F:trace-amine receptor activity"/>
    <property type="evidence" value="ECO:0007669"/>
    <property type="project" value="TreeGrafter"/>
</dbReference>
<name>A0A3B5L346_9TELE</name>
<feature type="transmembrane region" description="Helical" evidence="10">
    <location>
        <begin position="118"/>
        <end position="140"/>
    </location>
</feature>